<dbReference type="AlphaFoldDB" id="D3SZB1"/>
<gene>
    <name evidence="2" type="ordered locus">Nmag_0660</name>
    <name evidence="3" type="ORF">C500_15845</name>
</gene>
<dbReference type="PATRIC" id="fig|547559.17.peg.3108"/>
<dbReference type="Pfam" id="PF18545">
    <property type="entry name" value="HalOD1"/>
    <property type="match status" value="1"/>
</dbReference>
<dbReference type="PaxDb" id="547559-Nmag_0660"/>
<proteinExistence type="predicted"/>
<dbReference type="GeneID" id="8823487"/>
<sequence length="90" mass="10131">MTDQAESEIIRRTLDESRDNPAVQIVEIVAELENTDPMSLPTMYDCVDGMLDNLFAQPPSPEAQMTVEFSYTLYRITVEQDGTAKFVKIG</sequence>
<dbReference type="HOGENOM" id="CLU_159738_5_0_2"/>
<evidence type="ECO:0000313" key="3">
    <source>
        <dbReference type="EMBL" id="ELY26648.1"/>
    </source>
</evidence>
<dbReference type="OrthoDB" id="199137at2157"/>
<dbReference type="eggNOG" id="arCOG08928">
    <property type="taxonomic scope" value="Archaea"/>
</dbReference>
<dbReference type="RefSeq" id="WP_004216402.1">
    <property type="nucleotide sequence ID" value="NC_013922.1"/>
</dbReference>
<accession>D3SZB1</accession>
<dbReference type="EMBL" id="CP001932">
    <property type="protein sequence ID" value="ADD04245.1"/>
    <property type="molecule type" value="Genomic_DNA"/>
</dbReference>
<name>D3SZB1_NATMM</name>
<reference evidence="4" key="1">
    <citation type="submission" date="2010-02" db="EMBL/GenBank/DDBJ databases">
        <title>Complete sequence of chromosome of Natrialba magadii ATCC 43099.</title>
        <authorList>
            <consortium name="US DOE Joint Genome Institute"/>
            <person name="Lucas S."/>
            <person name="Copeland A."/>
            <person name="Lapidus A."/>
            <person name="Cheng J.-F."/>
            <person name="Bruce D."/>
            <person name="Goodwin L."/>
            <person name="Pitluck S."/>
            <person name="Davenport K."/>
            <person name="Saunders E."/>
            <person name="Detter J.C."/>
            <person name="Han C."/>
            <person name="Tapia R."/>
            <person name="Land M."/>
            <person name="Hauser L."/>
            <person name="Kyrpides N."/>
            <person name="Mikhailova N."/>
            <person name="De Castro R.E."/>
            <person name="Maupin-Furlow J.A."/>
            <person name="Woyke T."/>
        </authorList>
    </citation>
    <scope>NUCLEOTIDE SEQUENCE [LARGE SCALE GENOMIC DNA]</scope>
    <source>
        <strain evidence="4">ATCC 43099 / DSM 3394 / CCM 3739 / CIP 104546 / IAM 13178 / JCM 8861 / NBRC 102185 / NCIMB 2190 / MS3</strain>
    </source>
</reference>
<feature type="domain" description="Halobacterial output" evidence="1">
    <location>
        <begin position="18"/>
        <end position="84"/>
    </location>
</feature>
<organism evidence="2 4">
    <name type="scientific">Natrialba magadii (strain ATCC 43099 / DSM 3394 / CCM 3739 / CIP 104546 / IAM 13178 / JCM 8861 / NBRC 102185 / NCIMB 2190 / MS3)</name>
    <name type="common">Natronobacterium magadii</name>
    <dbReference type="NCBI Taxonomy" id="547559"/>
    <lineage>
        <taxon>Archaea</taxon>
        <taxon>Methanobacteriati</taxon>
        <taxon>Methanobacteriota</taxon>
        <taxon>Stenosarchaea group</taxon>
        <taxon>Halobacteria</taxon>
        <taxon>Halobacteriales</taxon>
        <taxon>Natrialbaceae</taxon>
        <taxon>Natrialba</taxon>
    </lineage>
</organism>
<dbReference type="Proteomes" id="UP000011543">
    <property type="component" value="Unassembled WGS sequence"/>
</dbReference>
<dbReference type="EMBL" id="AOHS01000051">
    <property type="protein sequence ID" value="ELY26648.1"/>
    <property type="molecule type" value="Genomic_DNA"/>
</dbReference>
<protein>
    <recommendedName>
        <fullName evidence="1">Halobacterial output domain-containing protein</fullName>
    </recommendedName>
</protein>
<dbReference type="InterPro" id="IPR040624">
    <property type="entry name" value="HalOD1"/>
</dbReference>
<evidence type="ECO:0000313" key="5">
    <source>
        <dbReference type="Proteomes" id="UP000011543"/>
    </source>
</evidence>
<keyword evidence="4" id="KW-1185">Reference proteome</keyword>
<evidence type="ECO:0000313" key="2">
    <source>
        <dbReference type="EMBL" id="ADD04245.1"/>
    </source>
</evidence>
<reference evidence="3 5" key="3">
    <citation type="journal article" date="2014" name="PLoS Genet.">
        <title>Phylogenetically driven sequencing of extremely halophilic archaea reveals strategies for static and dynamic osmo-response.</title>
        <authorList>
            <person name="Becker E.A."/>
            <person name="Seitzer P.M."/>
            <person name="Tritt A."/>
            <person name="Larsen D."/>
            <person name="Krusor M."/>
            <person name="Yao A.I."/>
            <person name="Wu D."/>
            <person name="Madern D."/>
            <person name="Eisen J.A."/>
            <person name="Darling A.E."/>
            <person name="Facciotti M.T."/>
        </authorList>
    </citation>
    <scope>NUCLEOTIDE SEQUENCE [LARGE SCALE GENOMIC DNA]</scope>
    <source>
        <strain evidence="5">ATCC 43099 / DSM 3394 / CCM 3739 / CIP 104546 / IAM 13178 / JCM 8861 / NBRC 102185 / NCIMB 2190 / MS3</strain>
        <strain evidence="3">MS-3</strain>
    </source>
</reference>
<evidence type="ECO:0000259" key="1">
    <source>
        <dbReference type="Pfam" id="PF18545"/>
    </source>
</evidence>
<reference evidence="2 4" key="2">
    <citation type="journal article" date="2012" name="BMC Genomics">
        <title>A comparative genomics perspective on the genetic content of the alkaliphilic haloarchaeon Natrialba magadii ATCC 43099T.</title>
        <authorList>
            <person name="Siddaramappa S."/>
            <person name="Challacombe J.F."/>
            <person name="Decastro R.E."/>
            <person name="Pfeiffer F."/>
            <person name="Sastre D.E."/>
            <person name="Gimenez M.I."/>
            <person name="Paggi R.A."/>
            <person name="Detter J.C."/>
            <person name="Davenport K.W."/>
            <person name="Goodwin L.A."/>
            <person name="Kyrpides N."/>
            <person name="Tapia R."/>
            <person name="Pitluck S."/>
            <person name="Lucas S."/>
            <person name="Woyke T."/>
            <person name="Maupin-Furlow J.A."/>
        </authorList>
    </citation>
    <scope>NUCLEOTIDE SEQUENCE [LARGE SCALE GENOMIC DNA]</scope>
    <source>
        <strain evidence="2">ATCC 43099</strain>
        <strain evidence="4">ATCC 43099 / DSM 3394 / CCM 3739 / CIP 104546 / IAM 13178 / JCM 8861 / NBRC 102185 / NCIMB 2190 / MS3</strain>
    </source>
</reference>
<dbReference type="KEGG" id="nmg:Nmag_0660"/>
<evidence type="ECO:0000313" key="4">
    <source>
        <dbReference type="Proteomes" id="UP000001879"/>
    </source>
</evidence>
<reference evidence="2" key="4">
    <citation type="submission" date="2016-09" db="EMBL/GenBank/DDBJ databases">
        <authorList>
            <person name="Pfeiffer F."/>
        </authorList>
    </citation>
    <scope>NUCLEOTIDE SEQUENCE</scope>
    <source>
        <strain evidence="2">ATCC 43099</strain>
    </source>
</reference>
<dbReference type="Proteomes" id="UP000001879">
    <property type="component" value="Chromosome"/>
</dbReference>